<reference evidence="2" key="1">
    <citation type="journal article" date="2023" name="Mol. Phylogenet. Evol.">
        <title>Genome-scale phylogeny and comparative genomics of the fungal order Sordariales.</title>
        <authorList>
            <person name="Hensen N."/>
            <person name="Bonometti L."/>
            <person name="Westerberg I."/>
            <person name="Brannstrom I.O."/>
            <person name="Guillou S."/>
            <person name="Cros-Aarteil S."/>
            <person name="Calhoun S."/>
            <person name="Haridas S."/>
            <person name="Kuo A."/>
            <person name="Mondo S."/>
            <person name="Pangilinan J."/>
            <person name="Riley R."/>
            <person name="LaButti K."/>
            <person name="Andreopoulos B."/>
            <person name="Lipzen A."/>
            <person name="Chen C."/>
            <person name="Yan M."/>
            <person name="Daum C."/>
            <person name="Ng V."/>
            <person name="Clum A."/>
            <person name="Steindorff A."/>
            <person name="Ohm R.A."/>
            <person name="Martin F."/>
            <person name="Silar P."/>
            <person name="Natvig D.O."/>
            <person name="Lalanne C."/>
            <person name="Gautier V."/>
            <person name="Ament-Velasquez S.L."/>
            <person name="Kruys A."/>
            <person name="Hutchinson M.I."/>
            <person name="Powell A.J."/>
            <person name="Barry K."/>
            <person name="Miller A.N."/>
            <person name="Grigoriev I.V."/>
            <person name="Debuchy R."/>
            <person name="Gladieux P."/>
            <person name="Hiltunen Thoren M."/>
            <person name="Johannesson H."/>
        </authorList>
    </citation>
    <scope>NUCLEOTIDE SEQUENCE</scope>
    <source>
        <strain evidence="2">CBS 626.80</strain>
    </source>
</reference>
<reference evidence="2" key="2">
    <citation type="submission" date="2023-06" db="EMBL/GenBank/DDBJ databases">
        <authorList>
            <consortium name="Lawrence Berkeley National Laboratory"/>
            <person name="Mondo S.J."/>
            <person name="Hensen N."/>
            <person name="Bonometti L."/>
            <person name="Westerberg I."/>
            <person name="Brannstrom I.O."/>
            <person name="Guillou S."/>
            <person name="Cros-Aarteil S."/>
            <person name="Calhoun S."/>
            <person name="Haridas S."/>
            <person name="Kuo A."/>
            <person name="Pangilinan J."/>
            <person name="Riley R."/>
            <person name="Labutti K."/>
            <person name="Andreopoulos B."/>
            <person name="Lipzen A."/>
            <person name="Chen C."/>
            <person name="Yanf M."/>
            <person name="Daum C."/>
            <person name="Ng V."/>
            <person name="Clum A."/>
            <person name="Steindorff A."/>
            <person name="Ohm R."/>
            <person name="Martin F."/>
            <person name="Silar P."/>
            <person name="Natvig D."/>
            <person name="Lalanne C."/>
            <person name="Gautier V."/>
            <person name="Ament-Velasquez S.L."/>
            <person name="Kruys A."/>
            <person name="Hutchinson M.I."/>
            <person name="Powell A.J."/>
            <person name="Barry K."/>
            <person name="Miller A.N."/>
            <person name="Grigoriev I.V."/>
            <person name="Debuchy R."/>
            <person name="Gladieux P."/>
            <person name="Thoren M.H."/>
            <person name="Johannesson H."/>
        </authorList>
    </citation>
    <scope>NUCLEOTIDE SEQUENCE</scope>
    <source>
        <strain evidence="2">CBS 626.80</strain>
    </source>
</reference>
<gene>
    <name evidence="2" type="ORF">QBC32DRAFT_222098</name>
</gene>
<sequence length="135" mass="15202">KPILKRRCPGGGNKHTLTRKSVRFADGCKDPMPAQPEAFDRIAAWRAIRLEGLAPRDDLLATTRTLRARLAAFRLSEANRREELQLGGQQPRSRSGNTRRVSSDARPATRLGSFDSRRVRSDSFRSARFGSLDRQ</sequence>
<evidence type="ECO:0000256" key="1">
    <source>
        <dbReference type="SAM" id="MobiDB-lite"/>
    </source>
</evidence>
<proteinExistence type="predicted"/>
<keyword evidence="3" id="KW-1185">Reference proteome</keyword>
<evidence type="ECO:0000313" key="2">
    <source>
        <dbReference type="EMBL" id="KAK3948415.1"/>
    </source>
</evidence>
<dbReference type="AlphaFoldDB" id="A0AAN6NM50"/>
<feature type="non-terminal residue" evidence="2">
    <location>
        <position position="1"/>
    </location>
</feature>
<feature type="compositionally biased region" description="Polar residues" evidence="1">
    <location>
        <begin position="87"/>
        <end position="100"/>
    </location>
</feature>
<name>A0AAN6NM50_9PEZI</name>
<feature type="region of interest" description="Disordered" evidence="1">
    <location>
        <begin position="80"/>
        <end position="117"/>
    </location>
</feature>
<dbReference type="EMBL" id="MU859265">
    <property type="protein sequence ID" value="KAK3948415.1"/>
    <property type="molecule type" value="Genomic_DNA"/>
</dbReference>
<organism evidence="2 3">
    <name type="scientific">Pseudoneurospora amorphoporcata</name>
    <dbReference type="NCBI Taxonomy" id="241081"/>
    <lineage>
        <taxon>Eukaryota</taxon>
        <taxon>Fungi</taxon>
        <taxon>Dikarya</taxon>
        <taxon>Ascomycota</taxon>
        <taxon>Pezizomycotina</taxon>
        <taxon>Sordariomycetes</taxon>
        <taxon>Sordariomycetidae</taxon>
        <taxon>Sordariales</taxon>
        <taxon>Sordariaceae</taxon>
        <taxon>Pseudoneurospora</taxon>
    </lineage>
</organism>
<dbReference type="Proteomes" id="UP001303222">
    <property type="component" value="Unassembled WGS sequence"/>
</dbReference>
<comment type="caution">
    <text evidence="2">The sequence shown here is derived from an EMBL/GenBank/DDBJ whole genome shotgun (WGS) entry which is preliminary data.</text>
</comment>
<evidence type="ECO:0000313" key="3">
    <source>
        <dbReference type="Proteomes" id="UP001303222"/>
    </source>
</evidence>
<accession>A0AAN6NM50</accession>
<protein>
    <submittedName>
        <fullName evidence="2">Uncharacterized protein</fullName>
    </submittedName>
</protein>